<dbReference type="eggNOG" id="COG0406">
    <property type="taxonomic scope" value="Bacteria"/>
</dbReference>
<dbReference type="SMART" id="SM00855">
    <property type="entry name" value="PGAM"/>
    <property type="match status" value="1"/>
</dbReference>
<sequence length="206" mass="23218">MTTLIIVRHGNTFEKGETPRRVGGRTDIPLVSSGVYQAQCIGRYLQKMNISLDAVYSSPLLRTRKSADIILEVLGSNTSVIPLEIFKEIDYGPDENQTEEKVISRIGVRAIEAWNQHAKVPEGWNAHPDAIISNWKVFAKEMREKYPTGTILVTTSNGILRFSPHITGIFAAFAQKYPIKVSTGALCIFKYLHDRWTITEWNLKPS</sequence>
<dbReference type="SUPFAM" id="SSF53254">
    <property type="entry name" value="Phosphoglycerate mutase-like"/>
    <property type="match status" value="1"/>
</dbReference>
<proteinExistence type="predicted"/>
<feature type="active site" description="Proton donor/acceptor" evidence="2">
    <location>
        <position position="88"/>
    </location>
</feature>
<dbReference type="PANTHER" id="PTHR46517">
    <property type="entry name" value="FRUCTOSE-2,6-BISPHOSPHATASE TIGAR"/>
    <property type="match status" value="1"/>
</dbReference>
<dbReference type="GO" id="GO:0005829">
    <property type="term" value="C:cytosol"/>
    <property type="evidence" value="ECO:0007669"/>
    <property type="project" value="TreeGrafter"/>
</dbReference>
<protein>
    <submittedName>
        <fullName evidence="4">Phosphoglycerate mutase family protein</fullName>
    </submittedName>
</protein>
<reference evidence="4 5" key="2">
    <citation type="journal article" date="2011" name="Mol. Biol. Evol.">
        <title>Unity in variety--the pan-genome of the Chlamydiae.</title>
        <authorList>
            <person name="Collingro A."/>
            <person name="Tischler P."/>
            <person name="Weinmaier T."/>
            <person name="Penz T."/>
            <person name="Heinz E."/>
            <person name="Brunham R.C."/>
            <person name="Read T.D."/>
            <person name="Bavoil P.M."/>
            <person name="Sachse K."/>
            <person name="Kahane S."/>
            <person name="Friedman M.G."/>
            <person name="Rattei T."/>
            <person name="Myers G.S."/>
            <person name="Horn M."/>
        </authorList>
    </citation>
    <scope>NUCLEOTIDE SEQUENCE [LARGE SCALE GENOMIC DNA]</scope>
    <source>
        <strain evidence="5">ATCC VR-1471 / Z</strain>
    </source>
</reference>
<dbReference type="Gene3D" id="3.40.50.1240">
    <property type="entry name" value="Phosphoglycerate mutase-like"/>
    <property type="match status" value="1"/>
</dbReference>
<dbReference type="InterPro" id="IPR051695">
    <property type="entry name" value="Phosphoglycerate_Mutase"/>
</dbReference>
<reference key="1">
    <citation type="journal article" date="2011" name="Mol. Biol. Evol.">
        <title>Unity in variety -- the pan-genome of the Chlamydiae.</title>
        <authorList>
            <person name="Collingro A."/>
            <person name="Tischler P."/>
            <person name="Weinmaier T."/>
            <person name="Penz T."/>
            <person name="Heinz E."/>
            <person name="Brunham R.C."/>
            <person name="Read T.D."/>
            <person name="Bavoil P.M."/>
            <person name="Sachse K."/>
            <person name="Kahane S."/>
            <person name="Friedman M.G."/>
            <person name="Rattei T."/>
            <person name="Myers G.S.A."/>
            <person name="Horn M."/>
        </authorList>
    </citation>
    <scope>NUCLEOTIDE SEQUENCE</scope>
    <source>
        <strain>Z</strain>
    </source>
</reference>
<feature type="binding site" evidence="3">
    <location>
        <begin position="88"/>
        <end position="91"/>
    </location>
    <ligand>
        <name>substrate</name>
    </ligand>
</feature>
<dbReference type="GO" id="GO:0045820">
    <property type="term" value="P:negative regulation of glycolytic process"/>
    <property type="evidence" value="ECO:0007669"/>
    <property type="project" value="TreeGrafter"/>
</dbReference>
<evidence type="ECO:0000313" key="4">
    <source>
        <dbReference type="EMBL" id="CCB89420.1"/>
    </source>
</evidence>
<dbReference type="AlphaFoldDB" id="F8L9A3"/>
<dbReference type="InterPro" id="IPR013078">
    <property type="entry name" value="His_Pase_superF_clade-1"/>
</dbReference>
<dbReference type="EMBL" id="FR872582">
    <property type="protein sequence ID" value="CCB89420.1"/>
    <property type="molecule type" value="Genomic_DNA"/>
</dbReference>
<name>F8L9A3_SIMNZ</name>
<feature type="binding site" evidence="3">
    <location>
        <position position="62"/>
    </location>
    <ligand>
        <name>substrate</name>
    </ligand>
</feature>
<evidence type="ECO:0000256" key="3">
    <source>
        <dbReference type="PIRSR" id="PIRSR613078-2"/>
    </source>
</evidence>
<dbReference type="GO" id="GO:0043456">
    <property type="term" value="P:regulation of pentose-phosphate shunt"/>
    <property type="evidence" value="ECO:0007669"/>
    <property type="project" value="TreeGrafter"/>
</dbReference>
<feature type="active site" description="Tele-phosphohistidine intermediate" evidence="2">
    <location>
        <position position="9"/>
    </location>
</feature>
<dbReference type="GO" id="GO:0004331">
    <property type="term" value="F:fructose-2,6-bisphosphate 2-phosphatase activity"/>
    <property type="evidence" value="ECO:0007669"/>
    <property type="project" value="TreeGrafter"/>
</dbReference>
<dbReference type="RefSeq" id="WP_013943886.1">
    <property type="nucleotide sequence ID" value="NC_015713.1"/>
</dbReference>
<dbReference type="Proteomes" id="UP000000496">
    <property type="component" value="Chromosome gsn.131"/>
</dbReference>
<dbReference type="CDD" id="cd07067">
    <property type="entry name" value="HP_PGM_like"/>
    <property type="match status" value="1"/>
</dbReference>
<dbReference type="OrthoDB" id="9782128at2"/>
<dbReference type="STRING" id="331113.SNE_A15430"/>
<keyword evidence="5" id="KW-1185">Reference proteome</keyword>
<evidence type="ECO:0000256" key="1">
    <source>
        <dbReference type="ARBA" id="ARBA00022801"/>
    </source>
</evidence>
<keyword evidence="1" id="KW-0378">Hydrolase</keyword>
<dbReference type="KEGG" id="sng:SNE_A15430"/>
<dbReference type="PANTHER" id="PTHR46517:SF1">
    <property type="entry name" value="FRUCTOSE-2,6-BISPHOSPHATASE TIGAR"/>
    <property type="match status" value="1"/>
</dbReference>
<evidence type="ECO:0000256" key="2">
    <source>
        <dbReference type="PIRSR" id="PIRSR613078-1"/>
    </source>
</evidence>
<evidence type="ECO:0000313" key="5">
    <source>
        <dbReference type="Proteomes" id="UP000000496"/>
    </source>
</evidence>
<accession>F8L9A3</accession>
<dbReference type="Pfam" id="PF00300">
    <property type="entry name" value="His_Phos_1"/>
    <property type="match status" value="1"/>
</dbReference>
<dbReference type="HOGENOM" id="CLU_1389439_0_0_0"/>
<organism evidence="4 5">
    <name type="scientific">Simkania negevensis (strain ATCC VR-1471 / DSM 27360 / Z)</name>
    <dbReference type="NCBI Taxonomy" id="331113"/>
    <lineage>
        <taxon>Bacteria</taxon>
        <taxon>Pseudomonadati</taxon>
        <taxon>Chlamydiota</taxon>
        <taxon>Chlamydiia</taxon>
        <taxon>Parachlamydiales</taxon>
        <taxon>Simkaniaceae</taxon>
        <taxon>Simkania</taxon>
    </lineage>
</organism>
<dbReference type="InterPro" id="IPR029033">
    <property type="entry name" value="His_PPase_superfam"/>
</dbReference>
<gene>
    <name evidence="4" type="ordered locus">SNE_A15430</name>
</gene>